<sequence>MLLIADSGSTKTSWCVSDSDNTGKFYSTNGINPFFRTTEDIVAELRKDLLPKLKKEISTVYFYGAGVVNEEKADVIKNALSQLFPGAALEVESDLLAAARSTLGAKSGIACILGTGSNSCLYNGKAIVAHVPPLGFILGDEGSGAVLGRKLVGDYLKGIMPRNLSAKFKEKFPLQYANFLKSVYKEEKPNRFLAGFVPFLKENIEEEYCDEIVRNAFDDFITRNVAKYKGYQQLSVCFVGSIAFHFQEQLLEVLDEKNITPGTIIKEPLLNLLHYHLQNSKDE</sequence>
<dbReference type="Gene3D" id="1.10.720.160">
    <property type="match status" value="1"/>
</dbReference>
<dbReference type="RefSeq" id="WP_073166435.1">
    <property type="nucleotide sequence ID" value="NZ_FQZE01000005.1"/>
</dbReference>
<dbReference type="AlphaFoldDB" id="A0A1M6DNZ3"/>
<dbReference type="Gene3D" id="3.30.420.40">
    <property type="match status" value="2"/>
</dbReference>
<dbReference type="InterPro" id="IPR043129">
    <property type="entry name" value="ATPase_NBD"/>
</dbReference>
<name>A0A1M6DNZ3_9BACT</name>
<accession>A0A1M6DNZ3</accession>
<reference evidence="1 2" key="1">
    <citation type="submission" date="2016-11" db="EMBL/GenBank/DDBJ databases">
        <authorList>
            <person name="Jaros S."/>
            <person name="Januszkiewicz K."/>
            <person name="Wedrychowicz H."/>
        </authorList>
    </citation>
    <scope>NUCLEOTIDE SEQUENCE [LARGE SCALE GENOMIC DNA]</scope>
    <source>
        <strain evidence="1 2">DSM 27063</strain>
    </source>
</reference>
<dbReference type="CDD" id="cd24079">
    <property type="entry name" value="ASKHA_NBD_PG1100-like"/>
    <property type="match status" value="1"/>
</dbReference>
<gene>
    <name evidence="1" type="ORF">SAMN05444280_105129</name>
</gene>
<dbReference type="OrthoDB" id="871343at2"/>
<protein>
    <submittedName>
        <fullName evidence="1">BadF-type ATPase</fullName>
    </submittedName>
</protein>
<dbReference type="PANTHER" id="PTHR43190:SF3">
    <property type="entry name" value="N-ACETYL-D-GLUCOSAMINE KINASE"/>
    <property type="match status" value="1"/>
</dbReference>
<dbReference type="STRING" id="1168035.SAMN05444280_105129"/>
<keyword evidence="2" id="KW-1185">Reference proteome</keyword>
<dbReference type="EMBL" id="FQZE01000005">
    <property type="protein sequence ID" value="SHI74912.1"/>
    <property type="molecule type" value="Genomic_DNA"/>
</dbReference>
<evidence type="ECO:0000313" key="1">
    <source>
        <dbReference type="EMBL" id="SHI74912.1"/>
    </source>
</evidence>
<dbReference type="SUPFAM" id="SSF53067">
    <property type="entry name" value="Actin-like ATPase domain"/>
    <property type="match status" value="2"/>
</dbReference>
<organism evidence="1 2">
    <name type="scientific">Tangfeifania diversioriginum</name>
    <dbReference type="NCBI Taxonomy" id="1168035"/>
    <lineage>
        <taxon>Bacteria</taxon>
        <taxon>Pseudomonadati</taxon>
        <taxon>Bacteroidota</taxon>
        <taxon>Bacteroidia</taxon>
        <taxon>Marinilabiliales</taxon>
        <taxon>Prolixibacteraceae</taxon>
        <taxon>Tangfeifania</taxon>
    </lineage>
</organism>
<dbReference type="InterPro" id="IPR052519">
    <property type="entry name" value="Euk-type_GlcNAc_Kinase"/>
</dbReference>
<evidence type="ECO:0000313" key="2">
    <source>
        <dbReference type="Proteomes" id="UP000184050"/>
    </source>
</evidence>
<dbReference type="PANTHER" id="PTHR43190">
    <property type="entry name" value="N-ACETYL-D-GLUCOSAMINE KINASE"/>
    <property type="match status" value="1"/>
</dbReference>
<proteinExistence type="predicted"/>
<dbReference type="Proteomes" id="UP000184050">
    <property type="component" value="Unassembled WGS sequence"/>
</dbReference>